<dbReference type="OrthoDB" id="2195759at2759"/>
<gene>
    <name evidence="1" type="ORF">VICG_01308</name>
</gene>
<dbReference type="EMBL" id="JH370140">
    <property type="protein sequence ID" value="ELA41675.1"/>
    <property type="molecule type" value="Genomic_DNA"/>
</dbReference>
<protein>
    <submittedName>
        <fullName evidence="1">Uncharacterized protein</fullName>
    </submittedName>
</protein>
<accession>L2GMG5</accession>
<keyword evidence="2" id="KW-1185">Reference proteome</keyword>
<dbReference type="GeneID" id="19882019"/>
<evidence type="ECO:0000313" key="1">
    <source>
        <dbReference type="EMBL" id="ELA41675.1"/>
    </source>
</evidence>
<organism evidence="1 2">
    <name type="scientific">Vittaforma corneae (strain ATCC 50505)</name>
    <name type="common">Microsporidian parasite</name>
    <name type="synonym">Nosema corneum</name>
    <dbReference type="NCBI Taxonomy" id="993615"/>
    <lineage>
        <taxon>Eukaryota</taxon>
        <taxon>Fungi</taxon>
        <taxon>Fungi incertae sedis</taxon>
        <taxon>Microsporidia</taxon>
        <taxon>Nosematidae</taxon>
        <taxon>Vittaforma</taxon>
    </lineage>
</organism>
<proteinExistence type="predicted"/>
<dbReference type="InParanoid" id="L2GMG5"/>
<dbReference type="HOGENOM" id="CLU_909736_0_0_1"/>
<dbReference type="VEuPathDB" id="MicrosporidiaDB:VICG_01308"/>
<evidence type="ECO:0000313" key="2">
    <source>
        <dbReference type="Proteomes" id="UP000011082"/>
    </source>
</evidence>
<dbReference type="AlphaFoldDB" id="L2GMG5"/>
<name>L2GMG5_VITCO</name>
<sequence length="306" mass="35366">MTFKTKSYLDSLIAKFYGKQSSFITAILNNDTSSAKKLAFELYKDHPAYLLFFCCINRDENRQIVLNLLGRSKQIDPHLLYSLLNSKSYTYDDLKAFIGNFKSGSFIDRCIEKAAFLKKHEPYRGTKPENGSFDSDGISCELNKLLDGIDDFQLYKFAIENSIEITKRSSSNYLWYMLIKGCNIGDTSKEAAKELILRTTSFQEIKRILSYYRVEEVGDDRYDIIIRYLSNGFSTDLLRQAFALLSKDQSFITVKIVLALLIASKNENLVVLALYLSQKYHFETNYEIALVNLHLCRYFLLLKQLL</sequence>
<dbReference type="Proteomes" id="UP000011082">
    <property type="component" value="Unassembled WGS sequence"/>
</dbReference>
<dbReference type="RefSeq" id="XP_007604754.1">
    <property type="nucleotide sequence ID" value="XM_007604692.1"/>
</dbReference>
<reference evidence="2" key="1">
    <citation type="submission" date="2011-05" db="EMBL/GenBank/DDBJ databases">
        <title>The genome sequence of Vittaforma corneae strain ATCC 50505.</title>
        <authorList>
            <consortium name="The Broad Institute Genome Sequencing Platform"/>
            <person name="Cuomo C."/>
            <person name="Didier E."/>
            <person name="Bowers L."/>
            <person name="Young S.K."/>
            <person name="Zeng Q."/>
            <person name="Gargeya S."/>
            <person name="Fitzgerald M."/>
            <person name="Haas B."/>
            <person name="Abouelleil A."/>
            <person name="Alvarado L."/>
            <person name="Arachchi H.M."/>
            <person name="Berlin A."/>
            <person name="Chapman S.B."/>
            <person name="Gearin G."/>
            <person name="Goldberg J."/>
            <person name="Griggs A."/>
            <person name="Gujja S."/>
            <person name="Hansen M."/>
            <person name="Heiman D."/>
            <person name="Howarth C."/>
            <person name="Larimer J."/>
            <person name="Lui A."/>
            <person name="MacDonald P.J.P."/>
            <person name="McCowen C."/>
            <person name="Montmayeur A."/>
            <person name="Murphy C."/>
            <person name="Neiman D."/>
            <person name="Pearson M."/>
            <person name="Priest M."/>
            <person name="Roberts A."/>
            <person name="Saif S."/>
            <person name="Shea T."/>
            <person name="Sisk P."/>
            <person name="Stolte C."/>
            <person name="Sykes S."/>
            <person name="Wortman J."/>
            <person name="Nusbaum C."/>
            <person name="Birren B."/>
        </authorList>
    </citation>
    <scope>NUCLEOTIDE SEQUENCE [LARGE SCALE GENOMIC DNA]</scope>
    <source>
        <strain evidence="2">ATCC 50505</strain>
    </source>
</reference>